<sequence>MNSSTHLSGAGAFNLTPQKTAGIKKWFSEAKTTLSNDLVSSPDDDLFDEIERYIESLSIQMKRVSNQASGLVRKSKEIANGLFEFGLAFHQLGQSEGEVLGKKLQLVGSTADTLSVLSAQHADAEWKKLEDPFKDYLKMIHAVKLALGRRHDKRVSYTALLHEIQTREVNLHRLRMSPGRRAGVLYGNVDSTISSRGGGLCGVQSTGIAGGGSFQERKGGGDENGGFGIYHVEIELNRSMEKIWGELVPKLEEGSVATGAMMVTPFTVAFRCRLPIISAPMAGVSGGLLAARVCKAGGLGMIAAGHFQDISKLEKEIQIFQEEMKNIPATDTTTDDRSHSQQQSADLSIGFIGFSALSTPNGWKDYEYILKHHRPKAVQFFAPSIIRQPNDGLSNVQLAHEYNTQFIAQVGSISEAKEAIRHKVDAIICQGSEAGGHGLRRELGSSTMALASQVSKMTTIPVLAAGGIVNGKHLASALCVCDGASMGTRFWASKESIGNPKLQQELIKDNSCDDVVRTTMFDQIQNELSSIMWPHPYHSVGALHNQTSLEWEGKTAQELQNAIDKTELLDEYKSAQKASDPCVVCILSGEGVGEIDHIEEAYDVTGAEKEKLARKNITSASLDHSRPYSRPGSIAAAVDVPQQIVGGDPTEGPVDYMVGLGFGFVGSPISVNCGGTLISPRVVVTAAHCMPINRVFVNMHDITDSTRAEVFTLPMLQYSGYESVVHPAYNQETYENDVALILLPRDVKNADKIRYAKLNEDTNEPGDGEPLRVMGWGTTSSGGSGSDILLQAEVDYVTNEVCSSAYEDILPDGIILPDGMMCAARTGKDSCQGDSGGPLMLASDEGDRCADPILVGIISWGNGCADPDYPGVYTRVSYYADWIKEQTDECQWIIRIWIGIPPIRTKRGGSTRKEVAIGRIYGRYVVGTIGLTCGCGMETVGRSI</sequence>
<dbReference type="CDD" id="cd00190">
    <property type="entry name" value="Tryp_SPc"/>
    <property type="match status" value="1"/>
</dbReference>
<dbReference type="Pfam" id="PF00089">
    <property type="entry name" value="Trypsin"/>
    <property type="match status" value="1"/>
</dbReference>
<evidence type="ECO:0000313" key="9">
    <source>
        <dbReference type="EMBL" id="KAK1739887.1"/>
    </source>
</evidence>
<dbReference type="EMBL" id="JATAAI010000017">
    <property type="protein sequence ID" value="KAK1739887.1"/>
    <property type="molecule type" value="Genomic_DNA"/>
</dbReference>
<dbReference type="Pfam" id="PF09325">
    <property type="entry name" value="Vps5"/>
    <property type="match status" value="1"/>
</dbReference>
<dbReference type="EC" id="1.13.12.16" evidence="9"/>
<dbReference type="SUPFAM" id="SSF50494">
    <property type="entry name" value="Trypsin-like serine proteases"/>
    <property type="match status" value="1"/>
</dbReference>
<dbReference type="PANTHER" id="PTHR24276">
    <property type="entry name" value="POLYSERASE-RELATED"/>
    <property type="match status" value="1"/>
</dbReference>
<gene>
    <name evidence="9" type="ORF">QTG54_009646</name>
</gene>
<dbReference type="InterPro" id="IPR001254">
    <property type="entry name" value="Trypsin_dom"/>
</dbReference>
<evidence type="ECO:0000313" key="10">
    <source>
        <dbReference type="Proteomes" id="UP001224775"/>
    </source>
</evidence>
<keyword evidence="9" id="KW-0503">Monooxygenase</keyword>
<comment type="caution">
    <text evidence="9">The sequence shown here is derived from an EMBL/GenBank/DDBJ whole genome shotgun (WGS) entry which is preliminary data.</text>
</comment>
<dbReference type="FunFam" id="2.40.10.10:FF:000002">
    <property type="entry name" value="Transmembrane protease serine"/>
    <property type="match status" value="1"/>
</dbReference>
<dbReference type="SUPFAM" id="SSF51412">
    <property type="entry name" value="Inosine monophosphate dehydrogenase (IMPDH)"/>
    <property type="match status" value="1"/>
</dbReference>
<reference evidence="9" key="1">
    <citation type="submission" date="2023-06" db="EMBL/GenBank/DDBJ databases">
        <title>Survivors Of The Sea: Transcriptome response of Skeletonema marinoi to long-term dormancy.</title>
        <authorList>
            <person name="Pinder M.I.M."/>
            <person name="Kourtchenko O."/>
            <person name="Robertson E.K."/>
            <person name="Larsson T."/>
            <person name="Maumus F."/>
            <person name="Osuna-Cruz C.M."/>
            <person name="Vancaester E."/>
            <person name="Stenow R."/>
            <person name="Vandepoele K."/>
            <person name="Ploug H."/>
            <person name="Bruchert V."/>
            <person name="Godhe A."/>
            <person name="Topel M."/>
        </authorList>
    </citation>
    <scope>NUCLEOTIDE SEQUENCE</scope>
    <source>
        <strain evidence="9">R05AC</strain>
    </source>
</reference>
<dbReference type="SUPFAM" id="SSF103657">
    <property type="entry name" value="BAR/IMD domain-like"/>
    <property type="match status" value="1"/>
</dbReference>
<dbReference type="PROSITE" id="PS00134">
    <property type="entry name" value="TRYPSIN_HIS"/>
    <property type="match status" value="1"/>
</dbReference>
<evidence type="ECO:0000256" key="1">
    <source>
        <dbReference type="ARBA" id="ARBA00007664"/>
    </source>
</evidence>
<dbReference type="PROSITE" id="PS50240">
    <property type="entry name" value="TRYPSIN_DOM"/>
    <property type="match status" value="1"/>
</dbReference>
<dbReference type="Gene3D" id="1.20.1270.60">
    <property type="entry name" value="Arfaptin homology (AH) domain/BAR domain"/>
    <property type="match status" value="1"/>
</dbReference>
<name>A0AAD9DA86_9STRA</name>
<feature type="domain" description="Peptidase S1" evidence="8">
    <location>
        <begin position="644"/>
        <end position="888"/>
    </location>
</feature>
<keyword evidence="7" id="KW-0378">Hydrolase</keyword>
<dbReference type="PRINTS" id="PR00722">
    <property type="entry name" value="CHYMOTRYPSIN"/>
</dbReference>
<dbReference type="InterPro" id="IPR050430">
    <property type="entry name" value="Peptidase_S1"/>
</dbReference>
<dbReference type="Gene3D" id="3.20.20.70">
    <property type="entry name" value="Aldolase class I"/>
    <property type="match status" value="1"/>
</dbReference>
<dbReference type="GO" id="GO:0018580">
    <property type="term" value="F:nitronate monooxygenase activity"/>
    <property type="evidence" value="ECO:0007669"/>
    <property type="project" value="UniProtKB-EC"/>
</dbReference>
<dbReference type="InterPro" id="IPR009003">
    <property type="entry name" value="Peptidase_S1_PA"/>
</dbReference>
<keyword evidence="7" id="KW-0645">Protease</keyword>
<comment type="similarity">
    <text evidence="1">Belongs to the peptidase S1 family.</text>
</comment>
<evidence type="ECO:0000256" key="3">
    <source>
        <dbReference type="ARBA" id="ARBA00022643"/>
    </source>
</evidence>
<dbReference type="AlphaFoldDB" id="A0AAD9DA86"/>
<dbReference type="Proteomes" id="UP001224775">
    <property type="component" value="Unassembled WGS sequence"/>
</dbReference>
<keyword evidence="6" id="KW-1015">Disulfide bond</keyword>
<keyword evidence="10" id="KW-1185">Reference proteome</keyword>
<evidence type="ECO:0000256" key="6">
    <source>
        <dbReference type="ARBA" id="ARBA00023157"/>
    </source>
</evidence>
<dbReference type="GO" id="GO:0004252">
    <property type="term" value="F:serine-type endopeptidase activity"/>
    <property type="evidence" value="ECO:0007669"/>
    <property type="project" value="InterPro"/>
</dbReference>
<dbReference type="Gene3D" id="2.40.10.10">
    <property type="entry name" value="Trypsin-like serine proteases"/>
    <property type="match status" value="1"/>
</dbReference>
<dbReference type="CDD" id="cd04730">
    <property type="entry name" value="NPD_like"/>
    <property type="match status" value="1"/>
</dbReference>
<dbReference type="PROSITE" id="PS00135">
    <property type="entry name" value="TRYPSIN_SER"/>
    <property type="match status" value="1"/>
</dbReference>
<dbReference type="InterPro" id="IPR001314">
    <property type="entry name" value="Peptidase_S1A"/>
</dbReference>
<keyword evidence="7" id="KW-0720">Serine protease</keyword>
<dbReference type="PANTHER" id="PTHR24276:SF91">
    <property type="entry name" value="AT26814P-RELATED"/>
    <property type="match status" value="1"/>
</dbReference>
<dbReference type="Pfam" id="PF03060">
    <property type="entry name" value="NMO"/>
    <property type="match status" value="1"/>
</dbReference>
<dbReference type="InterPro" id="IPR033116">
    <property type="entry name" value="TRYPSIN_SER"/>
</dbReference>
<dbReference type="SMART" id="SM00020">
    <property type="entry name" value="Tryp_SPc"/>
    <property type="match status" value="1"/>
</dbReference>
<evidence type="ECO:0000256" key="2">
    <source>
        <dbReference type="ARBA" id="ARBA00022630"/>
    </source>
</evidence>
<keyword evidence="3" id="KW-0288">FMN</keyword>
<keyword evidence="5" id="KW-0843">Virulence</keyword>
<dbReference type="InterPro" id="IPR004136">
    <property type="entry name" value="NMO"/>
</dbReference>
<evidence type="ECO:0000256" key="7">
    <source>
        <dbReference type="RuleBase" id="RU363034"/>
    </source>
</evidence>
<protein>
    <submittedName>
        <fullName evidence="9">Nitronate monooxygenase</fullName>
        <ecNumber evidence="9">1.13.12.16</ecNumber>
    </submittedName>
</protein>
<dbReference type="GO" id="GO:0006508">
    <property type="term" value="P:proteolysis"/>
    <property type="evidence" value="ECO:0007669"/>
    <property type="project" value="UniProtKB-KW"/>
</dbReference>
<dbReference type="InterPro" id="IPR013785">
    <property type="entry name" value="Aldolase_TIM"/>
</dbReference>
<evidence type="ECO:0000256" key="5">
    <source>
        <dbReference type="ARBA" id="ARBA00023026"/>
    </source>
</evidence>
<dbReference type="InterPro" id="IPR018114">
    <property type="entry name" value="TRYPSIN_HIS"/>
</dbReference>
<proteinExistence type="inferred from homology"/>
<evidence type="ECO:0000259" key="8">
    <source>
        <dbReference type="PROSITE" id="PS50240"/>
    </source>
</evidence>
<organism evidence="9 10">
    <name type="scientific">Skeletonema marinoi</name>
    <dbReference type="NCBI Taxonomy" id="267567"/>
    <lineage>
        <taxon>Eukaryota</taxon>
        <taxon>Sar</taxon>
        <taxon>Stramenopiles</taxon>
        <taxon>Ochrophyta</taxon>
        <taxon>Bacillariophyta</taxon>
        <taxon>Coscinodiscophyceae</taxon>
        <taxon>Thalassiosirophycidae</taxon>
        <taxon>Thalassiosirales</taxon>
        <taxon>Skeletonemataceae</taxon>
        <taxon>Skeletonema</taxon>
        <taxon>Skeletonema marinoi-dohrnii complex</taxon>
    </lineage>
</organism>
<dbReference type="CDD" id="cd07596">
    <property type="entry name" value="BAR_SNX"/>
    <property type="match status" value="1"/>
</dbReference>
<accession>A0AAD9DA86</accession>
<keyword evidence="4 9" id="KW-0560">Oxidoreductase</keyword>
<keyword evidence="2" id="KW-0285">Flavoprotein</keyword>
<dbReference type="InterPro" id="IPR027267">
    <property type="entry name" value="AH/BAR_dom_sf"/>
</dbReference>
<dbReference type="InterPro" id="IPR043504">
    <property type="entry name" value="Peptidase_S1_PA_chymotrypsin"/>
</dbReference>
<dbReference type="InterPro" id="IPR015404">
    <property type="entry name" value="Vps5_C"/>
</dbReference>
<evidence type="ECO:0000256" key="4">
    <source>
        <dbReference type="ARBA" id="ARBA00023002"/>
    </source>
</evidence>